<protein>
    <submittedName>
        <fullName evidence="5">Galactonate dehydratase</fullName>
    </submittedName>
</protein>
<dbReference type="PANTHER" id="PTHR48080">
    <property type="entry name" value="D-GALACTONATE DEHYDRATASE-RELATED"/>
    <property type="match status" value="1"/>
</dbReference>
<dbReference type="FunFam" id="3.30.390.10:FF:000003">
    <property type="entry name" value="D-galactonate dehydratase"/>
    <property type="match status" value="1"/>
</dbReference>
<dbReference type="PANTHER" id="PTHR48080:SF2">
    <property type="entry name" value="D-GALACTONATE DEHYDRATASE"/>
    <property type="match status" value="1"/>
</dbReference>
<dbReference type="GO" id="GO:0008869">
    <property type="term" value="F:galactonate dehydratase activity"/>
    <property type="evidence" value="ECO:0007669"/>
    <property type="project" value="InterPro"/>
</dbReference>
<feature type="domain" description="Mandelate racemase/muconate lactonizing enzyme C-terminal" evidence="4">
    <location>
        <begin position="129"/>
        <end position="235"/>
    </location>
</feature>
<evidence type="ECO:0000256" key="1">
    <source>
        <dbReference type="ARBA" id="ARBA00022723"/>
    </source>
</evidence>
<evidence type="ECO:0000256" key="3">
    <source>
        <dbReference type="ARBA" id="ARBA00023239"/>
    </source>
</evidence>
<accession>A0A1H5LBP9</accession>
<dbReference type="InterPro" id="IPR029017">
    <property type="entry name" value="Enolase-like_N"/>
</dbReference>
<dbReference type="InterPro" id="IPR034593">
    <property type="entry name" value="DgoD-like"/>
</dbReference>
<dbReference type="GO" id="GO:0034194">
    <property type="term" value="P:D-galactonate catabolic process"/>
    <property type="evidence" value="ECO:0007669"/>
    <property type="project" value="InterPro"/>
</dbReference>
<dbReference type="InterPro" id="IPR036849">
    <property type="entry name" value="Enolase-like_C_sf"/>
</dbReference>
<evidence type="ECO:0000313" key="5">
    <source>
        <dbReference type="EMBL" id="SEE74469.1"/>
    </source>
</evidence>
<dbReference type="SUPFAM" id="SSF51604">
    <property type="entry name" value="Enolase C-terminal domain-like"/>
    <property type="match status" value="1"/>
</dbReference>
<dbReference type="InterPro" id="IPR029065">
    <property type="entry name" value="Enolase_C-like"/>
</dbReference>
<evidence type="ECO:0000259" key="4">
    <source>
        <dbReference type="SMART" id="SM00922"/>
    </source>
</evidence>
<gene>
    <name evidence="5" type="ORF">SAMN04488554_2723</name>
</gene>
<keyword evidence="6" id="KW-1185">Reference proteome</keyword>
<dbReference type="STRING" id="648782.SAMN04488554_2723"/>
<keyword evidence="2" id="KW-0460">Magnesium</keyword>
<evidence type="ECO:0000256" key="2">
    <source>
        <dbReference type="ARBA" id="ARBA00022842"/>
    </source>
</evidence>
<dbReference type="Pfam" id="PF02746">
    <property type="entry name" value="MR_MLE_N"/>
    <property type="match status" value="1"/>
</dbReference>
<dbReference type="RefSeq" id="WP_217632456.1">
    <property type="nucleotide sequence ID" value="NZ_FNTX01000002.1"/>
</dbReference>
<dbReference type="GO" id="GO:0046872">
    <property type="term" value="F:metal ion binding"/>
    <property type="evidence" value="ECO:0007669"/>
    <property type="project" value="UniProtKB-KW"/>
</dbReference>
<dbReference type="InterPro" id="IPR013341">
    <property type="entry name" value="Mandelate_racemase_N_dom"/>
</dbReference>
<dbReference type="GO" id="GO:0009063">
    <property type="term" value="P:amino acid catabolic process"/>
    <property type="evidence" value="ECO:0007669"/>
    <property type="project" value="InterPro"/>
</dbReference>
<dbReference type="InterPro" id="IPR023592">
    <property type="entry name" value="Galactonate_deHydtase"/>
</dbReference>
<evidence type="ECO:0000313" key="6">
    <source>
        <dbReference type="Proteomes" id="UP000199220"/>
    </source>
</evidence>
<keyword evidence="1" id="KW-0479">Metal-binding</keyword>
<proteinExistence type="predicted"/>
<dbReference type="Gene3D" id="3.20.20.120">
    <property type="entry name" value="Enolase-like C-terminal domain"/>
    <property type="match status" value="1"/>
</dbReference>
<dbReference type="InterPro" id="IPR018110">
    <property type="entry name" value="Mandel_Rmase/mucon_lact_enz_CS"/>
</dbReference>
<dbReference type="SMART" id="SM00922">
    <property type="entry name" value="MR_MLE"/>
    <property type="match status" value="1"/>
</dbReference>
<dbReference type="SFLD" id="SFLDS00001">
    <property type="entry name" value="Enolase"/>
    <property type="match status" value="1"/>
</dbReference>
<keyword evidence="3" id="KW-0456">Lyase</keyword>
<dbReference type="EMBL" id="FNTX01000002">
    <property type="protein sequence ID" value="SEE74469.1"/>
    <property type="molecule type" value="Genomic_DNA"/>
</dbReference>
<name>A0A1H5LBP9_9MICO</name>
<dbReference type="NCBIfam" id="NF010624">
    <property type="entry name" value="PRK14017.1"/>
    <property type="match status" value="1"/>
</dbReference>
<dbReference type="AlphaFoldDB" id="A0A1H5LBP9"/>
<reference evidence="6" key="1">
    <citation type="submission" date="2016-10" db="EMBL/GenBank/DDBJ databases">
        <authorList>
            <person name="Varghese N."/>
            <person name="Submissions S."/>
        </authorList>
    </citation>
    <scope>NUCLEOTIDE SEQUENCE [LARGE SCALE GENOMIC DNA]</scope>
    <source>
        <strain evidence="6">DSM 21368</strain>
    </source>
</reference>
<dbReference type="SFLD" id="SFLDG00179">
    <property type="entry name" value="mandelate_racemase"/>
    <property type="match status" value="1"/>
</dbReference>
<dbReference type="Gene3D" id="3.30.390.10">
    <property type="entry name" value="Enolase-like, N-terminal domain"/>
    <property type="match status" value="1"/>
</dbReference>
<dbReference type="PROSITE" id="PS00909">
    <property type="entry name" value="MR_MLE_2"/>
    <property type="match status" value="1"/>
</dbReference>
<dbReference type="SUPFAM" id="SSF54826">
    <property type="entry name" value="Enolase N-terminal domain-like"/>
    <property type="match status" value="1"/>
</dbReference>
<organism evidence="5 6">
    <name type="scientific">Ruania alba</name>
    <dbReference type="NCBI Taxonomy" id="648782"/>
    <lineage>
        <taxon>Bacteria</taxon>
        <taxon>Bacillati</taxon>
        <taxon>Actinomycetota</taxon>
        <taxon>Actinomycetes</taxon>
        <taxon>Micrococcales</taxon>
        <taxon>Ruaniaceae</taxon>
        <taxon>Ruania</taxon>
    </lineage>
</organism>
<dbReference type="SFLD" id="SFLDF00003">
    <property type="entry name" value="D-galactonate_dehydratase"/>
    <property type="match status" value="1"/>
</dbReference>
<dbReference type="InterPro" id="IPR013342">
    <property type="entry name" value="Mandelate_racemase_C"/>
</dbReference>
<dbReference type="Pfam" id="PF13378">
    <property type="entry name" value="MR_MLE_C"/>
    <property type="match status" value="1"/>
</dbReference>
<dbReference type="Proteomes" id="UP000199220">
    <property type="component" value="Unassembled WGS sequence"/>
</dbReference>
<sequence length="386" mass="41966">MSSSTTITKIETFRVPPRWLFLRVETSDGIVGWGEPVLEGRAATVEAAVHEMAPQVMGSDPSRIEDTWQRLTRSAFYRHGPVLNSAIAGYDQALWDIAGKRLGVPVHDLLGGAVRDRVRTYSWVGGDDPAGVREHIQARLDQGFTAVKMNASGALRHIDSPAAIADVVARARAARETLGDTGDFALDFHGRVSPAMAHRLLPLLEELMPMWVEEPVVPELSAEHLPRLVQRSSIPIATGERAFSRWDFMPLLEAGIAVAQPDISHAGGISETRRIAAMAETYGVGLAPHCPLGPIALASCLQVDLASPNTVIQESSLGIHYNEGWDLLDYLVDTSPFEVRDGHIDRLTGPGLGVEIDEAEVRKAAARGHDWATPTWNHADGSLAEW</sequence>